<feature type="domain" description="Exocyst complex component Sec3 PIP2-binding N-terminal" evidence="6">
    <location>
        <begin position="47"/>
        <end position="132"/>
    </location>
</feature>
<dbReference type="GO" id="GO:0000145">
    <property type="term" value="C:exocyst"/>
    <property type="evidence" value="ECO:0007669"/>
    <property type="project" value="InterPro"/>
</dbReference>
<feature type="compositionally biased region" description="Basic and acidic residues" evidence="5">
    <location>
        <begin position="755"/>
        <end position="772"/>
    </location>
</feature>
<dbReference type="Gene3D" id="2.30.29.90">
    <property type="match status" value="1"/>
</dbReference>
<proteinExistence type="inferred from homology"/>
<dbReference type="Proteomes" id="UP000827549">
    <property type="component" value="Chromosome 6"/>
</dbReference>
<feature type="compositionally biased region" description="Low complexity" evidence="5">
    <location>
        <begin position="363"/>
        <end position="380"/>
    </location>
</feature>
<evidence type="ECO:0000256" key="3">
    <source>
        <dbReference type="ARBA" id="ARBA00022483"/>
    </source>
</evidence>
<gene>
    <name evidence="7" type="primary">EXOC1</name>
    <name evidence="7" type="ORF">LOC62_06G008168</name>
</gene>
<dbReference type="SMART" id="SM01313">
    <property type="entry name" value="Sec3-PIP2_bind"/>
    <property type="match status" value="1"/>
</dbReference>
<dbReference type="PANTHER" id="PTHR16092:SF14">
    <property type="entry name" value="EXOCYST COMPLEX COMPONENT 1 ISOFORM X1"/>
    <property type="match status" value="1"/>
</dbReference>
<dbReference type="InterPro" id="IPR048628">
    <property type="entry name" value="Sec3_C"/>
</dbReference>
<feature type="compositionally biased region" description="Low complexity" evidence="5">
    <location>
        <begin position="253"/>
        <end position="269"/>
    </location>
</feature>
<feature type="compositionally biased region" description="Low complexity" evidence="5">
    <location>
        <begin position="189"/>
        <end position="201"/>
    </location>
</feature>
<dbReference type="EMBL" id="CP086719">
    <property type="protein sequence ID" value="WOO84650.1"/>
    <property type="molecule type" value="Genomic_DNA"/>
</dbReference>
<evidence type="ECO:0000313" key="7">
    <source>
        <dbReference type="EMBL" id="WOO84650.1"/>
    </source>
</evidence>
<keyword evidence="8" id="KW-1185">Reference proteome</keyword>
<feature type="compositionally biased region" description="Pro residues" evidence="5">
    <location>
        <begin position="300"/>
        <end position="321"/>
    </location>
</feature>
<dbReference type="GO" id="GO:0006887">
    <property type="term" value="P:exocytosis"/>
    <property type="evidence" value="ECO:0007669"/>
    <property type="project" value="UniProtKB-KW"/>
</dbReference>
<name>A0AAF0YDA2_9TREE</name>
<organism evidence="7 8">
    <name type="scientific">Vanrija pseudolonga</name>
    <dbReference type="NCBI Taxonomy" id="143232"/>
    <lineage>
        <taxon>Eukaryota</taxon>
        <taxon>Fungi</taxon>
        <taxon>Dikarya</taxon>
        <taxon>Basidiomycota</taxon>
        <taxon>Agaricomycotina</taxon>
        <taxon>Tremellomycetes</taxon>
        <taxon>Trichosporonales</taxon>
        <taxon>Trichosporonaceae</taxon>
        <taxon>Vanrija</taxon>
    </lineage>
</organism>
<dbReference type="Pfam" id="PF09763">
    <property type="entry name" value="Sec3_CC"/>
    <property type="match status" value="1"/>
</dbReference>
<dbReference type="PRINTS" id="PR01217">
    <property type="entry name" value="PRICHEXTENSN"/>
</dbReference>
<evidence type="ECO:0000256" key="2">
    <source>
        <dbReference type="ARBA" id="ARBA00022448"/>
    </source>
</evidence>
<comment type="similarity">
    <text evidence="1">Belongs to the SEC3 family.</text>
</comment>
<dbReference type="Pfam" id="PF15277">
    <property type="entry name" value="Sec3-PIP2_bind"/>
    <property type="match status" value="1"/>
</dbReference>
<dbReference type="InterPro" id="IPR019160">
    <property type="entry name" value="Sec3_CC"/>
</dbReference>
<evidence type="ECO:0000256" key="1">
    <source>
        <dbReference type="ARBA" id="ARBA00006518"/>
    </source>
</evidence>
<feature type="region of interest" description="Disordered" evidence="5">
    <location>
        <begin position="749"/>
        <end position="772"/>
    </location>
</feature>
<dbReference type="AlphaFoldDB" id="A0AAF0YDA2"/>
<keyword evidence="3" id="KW-0268">Exocytosis</keyword>
<dbReference type="RefSeq" id="XP_062630676.1">
    <property type="nucleotide sequence ID" value="XM_062774692.1"/>
</dbReference>
<feature type="compositionally biased region" description="Low complexity" evidence="5">
    <location>
        <begin position="332"/>
        <end position="355"/>
    </location>
</feature>
<dbReference type="GO" id="GO:0005546">
    <property type="term" value="F:phosphatidylinositol-4,5-bisphosphate binding"/>
    <property type="evidence" value="ECO:0007669"/>
    <property type="project" value="TreeGrafter"/>
</dbReference>
<dbReference type="GeneID" id="87811335"/>
<evidence type="ECO:0000256" key="4">
    <source>
        <dbReference type="ARBA" id="ARBA00023054"/>
    </source>
</evidence>
<keyword evidence="2" id="KW-0813">Transport</keyword>
<protein>
    <submittedName>
        <fullName evidence="7">Exocyst complex component 1</fullName>
    </submittedName>
</protein>
<dbReference type="Pfam" id="PF20654">
    <property type="entry name" value="Sec3_C-term"/>
    <property type="match status" value="1"/>
</dbReference>
<evidence type="ECO:0000259" key="6">
    <source>
        <dbReference type="SMART" id="SM01313"/>
    </source>
</evidence>
<dbReference type="GO" id="GO:0005886">
    <property type="term" value="C:plasma membrane"/>
    <property type="evidence" value="ECO:0007669"/>
    <property type="project" value="TreeGrafter"/>
</dbReference>
<evidence type="ECO:0000313" key="8">
    <source>
        <dbReference type="Proteomes" id="UP000827549"/>
    </source>
</evidence>
<keyword evidence="4" id="KW-0175">Coiled coil</keyword>
<dbReference type="GO" id="GO:0006893">
    <property type="term" value="P:Golgi to plasma membrane transport"/>
    <property type="evidence" value="ECO:0007669"/>
    <property type="project" value="TreeGrafter"/>
</dbReference>
<evidence type="ECO:0000256" key="5">
    <source>
        <dbReference type="SAM" id="MobiDB-lite"/>
    </source>
</evidence>
<reference evidence="7" key="1">
    <citation type="submission" date="2023-10" db="EMBL/GenBank/DDBJ databases">
        <authorList>
            <person name="Noh H."/>
        </authorList>
    </citation>
    <scope>NUCLEOTIDE SEQUENCE</scope>
    <source>
        <strain evidence="7">DUCC4014</strain>
    </source>
</reference>
<feature type="region of interest" description="Disordered" evidence="5">
    <location>
        <begin position="146"/>
        <end position="398"/>
    </location>
</feature>
<dbReference type="InterPro" id="IPR028258">
    <property type="entry name" value="Sec3-PIP2_bind"/>
</dbReference>
<dbReference type="PANTHER" id="PTHR16092">
    <property type="entry name" value="SEC3/SYNTAXIN-RELATED"/>
    <property type="match status" value="1"/>
</dbReference>
<accession>A0AAF0YDA2</accession>
<sequence length="1190" mass="128937">MSRRPSTASSDTTRTQMTASLFSRADADGVPDESLVSYLVIHEPEPGGVKTRYLMLAVTKDRRYLIHKGKRNSNGTFSKGKTWSFDDMRALERVGPAEFSLTMTVRRYVWKTDRDDDMAAFLSSLVFASRNTQRTQNLAIINFVPSESPRTQRSPLPQVGRLPAGSASQSSLSRDPALAPPRPGRNDRAGSFSSMASSVPSAGGGGEPHGRSPVNADTFGRRTYGEGNIGIGRPPIARQGSSDRSLRPDVTKPSPTLSTTSLRTPRRPSATVPDVPPIVEPPHDAYGGEVGEEVLIPPVGRGPPPAAPPPAAAPAAAPPRPALRVVNPTLSPSPDASPRAAPAPVLSPVVAKSPAAPTPVPAKPAATPSLAPTPKAPARTRTPDSTASADGAGAPKRRVSFVAQPLTTAYSRDVLLTSRTGLTGTDAVIGDEAEDAGDAIMANVEEMIKDFDWTASASAVNPDGTRAKGDTIESRLLDELAALESANIHAFLESDDRIDQVLAHIGEALQELDDIDMHLNGYRLHLNAVTDDIAYIEGQNRGLQVQTSNQRALLEEIQQLIQITDVPREDLQKLSQVSPSTTRGVKELELAAASLYKAIQASRDQANEVAATATHAREYQAASTQFATRILEYLDIAFKHQSATTLGDYKKNAAAALKLVPHTALGESLMGYEGLVLFVKDMDEDKYKKLCLNYITTASELHQDEMKTLLLNLIKALNSTKSATNPDVSFSRAAAAVPKPTTIGGAVVRSKTMRRPNDAPSREQGRKADEATRKVSELYKQGMGEVVNQVVTEDDFINTFLHLADTESTFADYMELDVYFRRQAARHAAHGMSPGLVQVTRSRMDLLFGFVDGEFKNWVDAAVQKNPVAIVGVIAITESLAQEAERVGTSLFLLQLFDKQLGRQRQSFDQFVSEQVKTIDSSKSTIRRRQGVFYFVKHFPIFVERIESQLDGCEGLPIRDRVNGAYERVVAAVLGSLQHVSKIVGAEMASGEEKGQLYFHVVMIENLHLFVDEVSALDVQALGIFLQRAKGLYEENMKAYIKLMLRRGFARLIDFFDTVERLLKTTPANEVSVHDGCSKSALKKVLKETTAKDMRKAVETMARRVDKHFNEEETASGVGAVVSGGGSSGAAPSDPATAALIAAVWRDLSAALRREIERATAIMGKSYADSGLSLEYTAQEVDSACRRAKH</sequence>